<dbReference type="SUPFAM" id="SSF51905">
    <property type="entry name" value="FAD/NAD(P)-binding domain"/>
    <property type="match status" value="1"/>
</dbReference>
<evidence type="ECO:0000259" key="1">
    <source>
        <dbReference type="Pfam" id="PF01593"/>
    </source>
</evidence>
<dbReference type="Pfam" id="PF01593">
    <property type="entry name" value="Amino_oxidase"/>
    <property type="match status" value="1"/>
</dbReference>
<name>A0A0F6ADJ6_9GAMM</name>
<sequence>MKTYTIFGGGPSGLYTAWRLLDSGKLASGDQLEIIEWGDYDYAQNGEGTRLPAGRICTYHYQNCSKNSYIEVGGMRFIEWDDEKKEGHQLVTTTIHKLGLDGQKVPFNTTDDPLLFVRGQHMYQSEINFYNRAPYDTNTSVDIDAEVKVGNQFTVKETVSVPANAAPADDLIGSVSNAIVTKNATNRVQQCQFYSEGVLPDGFESYVYKTGDLASNIGYWNILYDQAYNEGYQYAADANGYSSNVINWNAADAAVYNGEFAPGGKFKTLKTGMSSLFVSLYNACISLAENHNIDFKVTKSTRLHSIWSKSGKTLFHTASACNPDTPSNSVKETDYAFLAMPPHAVKAVAAATRYLPEEQERVNFLNQTNVSNYLESVIEQPSFKAAMFFDTPWWEDNSLPFKPKVNTYTQTYGPTITDLPIRQVYYFGNNAPVKSTKPVYGILASYDDMRFTNFWRELEWSIDEQHTVAPSTDTQPLVGAKKATNAMQRMLRLQLARLHYGNEHVDPKVIPKPLETTFMDWGHNPFGAGYHAWASHYNICKVMQDIRTPELLAGMDKSANVFIIGSAFSNDQAWIEGAFCTAESVLMDYFHIDTIATDLQDYPLICGTCDIRM</sequence>
<organism evidence="2 3">
    <name type="scientific">Pseudoalteromonas luteoviolacea S4054</name>
    <dbReference type="NCBI Taxonomy" id="1129367"/>
    <lineage>
        <taxon>Bacteria</taxon>
        <taxon>Pseudomonadati</taxon>
        <taxon>Pseudomonadota</taxon>
        <taxon>Gammaproteobacteria</taxon>
        <taxon>Alteromonadales</taxon>
        <taxon>Pseudoalteromonadaceae</taxon>
        <taxon>Pseudoalteromonas</taxon>
    </lineage>
</organism>
<dbReference type="InterPro" id="IPR002937">
    <property type="entry name" value="Amino_oxidase"/>
</dbReference>
<evidence type="ECO:0000313" key="3">
    <source>
        <dbReference type="Proteomes" id="UP000033434"/>
    </source>
</evidence>
<dbReference type="AlphaFoldDB" id="A0A0F6ADJ6"/>
<reference evidence="2 3" key="1">
    <citation type="journal article" date="2015" name="BMC Genomics">
        <title>Genome mining reveals unlocked bioactive potential of marine Gram-negative bacteria.</title>
        <authorList>
            <person name="Machado H."/>
            <person name="Sonnenschein E.C."/>
            <person name="Melchiorsen J."/>
            <person name="Gram L."/>
        </authorList>
    </citation>
    <scope>NUCLEOTIDE SEQUENCE [LARGE SCALE GENOMIC DNA]</scope>
    <source>
        <strain evidence="2 3">S4054</strain>
    </source>
</reference>
<dbReference type="EMBL" id="AUXW01000138">
    <property type="protein sequence ID" value="KKE84243.1"/>
    <property type="molecule type" value="Genomic_DNA"/>
</dbReference>
<dbReference type="RefSeq" id="WP_046355510.1">
    <property type="nucleotide sequence ID" value="NZ_AUXW01000138.1"/>
</dbReference>
<dbReference type="GO" id="GO:0016491">
    <property type="term" value="F:oxidoreductase activity"/>
    <property type="evidence" value="ECO:0007669"/>
    <property type="project" value="InterPro"/>
</dbReference>
<gene>
    <name evidence="2" type="ORF">N479_10110</name>
</gene>
<feature type="domain" description="Amine oxidase" evidence="1">
    <location>
        <begin position="54"/>
        <end position="581"/>
    </location>
</feature>
<protein>
    <recommendedName>
        <fullName evidence="1">Amine oxidase domain-containing protein</fullName>
    </recommendedName>
</protein>
<comment type="caution">
    <text evidence="2">The sequence shown here is derived from an EMBL/GenBank/DDBJ whole genome shotgun (WGS) entry which is preliminary data.</text>
</comment>
<evidence type="ECO:0000313" key="2">
    <source>
        <dbReference type="EMBL" id="KKE84243.1"/>
    </source>
</evidence>
<dbReference type="SUPFAM" id="SSF54373">
    <property type="entry name" value="FAD-linked reductases, C-terminal domain"/>
    <property type="match status" value="1"/>
</dbReference>
<accession>A0A0F6ADJ6</accession>
<proteinExistence type="predicted"/>
<dbReference type="InterPro" id="IPR036188">
    <property type="entry name" value="FAD/NAD-bd_sf"/>
</dbReference>
<dbReference type="Gene3D" id="3.90.660.10">
    <property type="match status" value="1"/>
</dbReference>
<dbReference type="PATRIC" id="fig|1129367.4.peg.1802"/>
<dbReference type="Proteomes" id="UP000033434">
    <property type="component" value="Unassembled WGS sequence"/>
</dbReference>